<comment type="caution">
    <text evidence="1">The sequence shown here is derived from an EMBL/GenBank/DDBJ whole genome shotgun (WGS) entry which is preliminary data.</text>
</comment>
<reference evidence="1" key="1">
    <citation type="journal article" date="2021" name="PeerJ">
        <title>Extensive microbial diversity within the chicken gut microbiome revealed by metagenomics and culture.</title>
        <authorList>
            <person name="Gilroy R."/>
            <person name="Ravi A."/>
            <person name="Getino M."/>
            <person name="Pursley I."/>
            <person name="Horton D.L."/>
            <person name="Alikhan N.F."/>
            <person name="Baker D."/>
            <person name="Gharbi K."/>
            <person name="Hall N."/>
            <person name="Watson M."/>
            <person name="Adriaenssens E.M."/>
            <person name="Foster-Nyarko E."/>
            <person name="Jarju S."/>
            <person name="Secka A."/>
            <person name="Antonio M."/>
            <person name="Oren A."/>
            <person name="Chaudhuri R.R."/>
            <person name="La Ragione R."/>
            <person name="Hildebrand F."/>
            <person name="Pallen M.J."/>
        </authorList>
    </citation>
    <scope>NUCLEOTIDE SEQUENCE</scope>
    <source>
        <strain evidence="1">ChiSxjej1B13-11774</strain>
    </source>
</reference>
<sequence>MLPDNPARAALAEEAARGVPVLPRLRLLYTAEALAAPVPQQALDLNEELEALCAALRESVLCRTGWLYFAPAADTVPLAVPRSLLQAAVLCWIEGVMTAPERRAVLHLETTAHAAVLVLRGGTGRSLPADTRALLLRLAAVCGGAVVQSGGTGPFTAALRLPLRPALPLRSAPRPEDLLTDRYSVLQIFLPGFCAGPNE</sequence>
<organism evidence="1 2">
    <name type="scientific">Candidatus Gemmiger excrementigallinarum</name>
    <dbReference type="NCBI Taxonomy" id="2838609"/>
    <lineage>
        <taxon>Bacteria</taxon>
        <taxon>Bacillati</taxon>
        <taxon>Bacillota</taxon>
        <taxon>Clostridia</taxon>
        <taxon>Eubacteriales</taxon>
        <taxon>Gemmiger</taxon>
    </lineage>
</organism>
<evidence type="ECO:0000313" key="2">
    <source>
        <dbReference type="Proteomes" id="UP000824048"/>
    </source>
</evidence>
<evidence type="ECO:0000313" key="1">
    <source>
        <dbReference type="EMBL" id="HIZ42555.1"/>
    </source>
</evidence>
<accession>A0A9D2ES77</accession>
<proteinExistence type="predicted"/>
<protein>
    <submittedName>
        <fullName evidence="1">Uncharacterized protein</fullName>
    </submittedName>
</protein>
<dbReference type="Proteomes" id="UP000824048">
    <property type="component" value="Unassembled WGS sequence"/>
</dbReference>
<dbReference type="EMBL" id="DXBP01000050">
    <property type="protein sequence ID" value="HIZ42555.1"/>
    <property type="molecule type" value="Genomic_DNA"/>
</dbReference>
<name>A0A9D2ES77_9FIRM</name>
<reference evidence="1" key="2">
    <citation type="submission" date="2021-04" db="EMBL/GenBank/DDBJ databases">
        <authorList>
            <person name="Gilroy R."/>
        </authorList>
    </citation>
    <scope>NUCLEOTIDE SEQUENCE</scope>
    <source>
        <strain evidence="1">ChiSxjej1B13-11774</strain>
    </source>
</reference>
<dbReference type="AlphaFoldDB" id="A0A9D2ES77"/>
<gene>
    <name evidence="1" type="ORF">H9811_08335</name>
</gene>